<evidence type="ECO:0000259" key="4">
    <source>
        <dbReference type="PROSITE" id="PS50041"/>
    </source>
</evidence>
<feature type="region of interest" description="Disordered" evidence="2">
    <location>
        <begin position="98"/>
        <end position="127"/>
    </location>
</feature>
<evidence type="ECO:0000256" key="3">
    <source>
        <dbReference type="SAM" id="Phobius"/>
    </source>
</evidence>
<name>A0ABV0XRG8_9TELE</name>
<evidence type="ECO:0000256" key="1">
    <source>
        <dbReference type="ARBA" id="ARBA00022734"/>
    </source>
</evidence>
<dbReference type="InterPro" id="IPR050111">
    <property type="entry name" value="C-type_lectin/snaclec_domain"/>
</dbReference>
<keyword evidence="1" id="KW-0430">Lectin</keyword>
<comment type="caution">
    <text evidence="5">The sequence shown here is derived from an EMBL/GenBank/DDBJ whole genome shotgun (WGS) entry which is preliminary data.</text>
</comment>
<dbReference type="Gene3D" id="3.10.100.10">
    <property type="entry name" value="Mannose-Binding Protein A, subunit A"/>
    <property type="match status" value="1"/>
</dbReference>
<evidence type="ECO:0000313" key="5">
    <source>
        <dbReference type="EMBL" id="MEQ2284017.1"/>
    </source>
</evidence>
<dbReference type="Proteomes" id="UP001469553">
    <property type="component" value="Unassembled WGS sequence"/>
</dbReference>
<feature type="domain" description="C-type lectin" evidence="4">
    <location>
        <begin position="150"/>
        <end position="280"/>
    </location>
</feature>
<dbReference type="PROSITE" id="PS50041">
    <property type="entry name" value="C_TYPE_LECTIN_2"/>
    <property type="match status" value="1"/>
</dbReference>
<keyword evidence="3" id="KW-0812">Transmembrane</keyword>
<sequence>MPEADITYADVKFIRPRSRDNVASEDITYSEVKISNNQKPANIQQAGSSRRSKVTSERLVLLVLIALLVAALIALGFTLFDKIQMNQTVQSLKEENEALRKNQSEIKPKNASSTPTCPPPPTFPKPQTCPPPLGVKCETCLRKRPKWEPHGGNCYKFNTRKSSWNESRRSCKDQGGDLVKIDSREEQMFLEIKLRDLMEEPEDKFWIGLTDSGKEGSWLWVDGSPLDERLTFWSNDEPDNWIGLNPAGENCVRMGERGGTHDLKCWFDQSCDVPQKSICEKATRTSSRVCL</sequence>
<organism evidence="5 6">
    <name type="scientific">Ameca splendens</name>
    <dbReference type="NCBI Taxonomy" id="208324"/>
    <lineage>
        <taxon>Eukaryota</taxon>
        <taxon>Metazoa</taxon>
        <taxon>Chordata</taxon>
        <taxon>Craniata</taxon>
        <taxon>Vertebrata</taxon>
        <taxon>Euteleostomi</taxon>
        <taxon>Actinopterygii</taxon>
        <taxon>Neopterygii</taxon>
        <taxon>Teleostei</taxon>
        <taxon>Neoteleostei</taxon>
        <taxon>Acanthomorphata</taxon>
        <taxon>Ovalentaria</taxon>
        <taxon>Atherinomorphae</taxon>
        <taxon>Cyprinodontiformes</taxon>
        <taxon>Goodeidae</taxon>
        <taxon>Ameca</taxon>
    </lineage>
</organism>
<evidence type="ECO:0000256" key="2">
    <source>
        <dbReference type="SAM" id="MobiDB-lite"/>
    </source>
</evidence>
<keyword evidence="3" id="KW-0472">Membrane</keyword>
<dbReference type="EMBL" id="JAHRIP010010700">
    <property type="protein sequence ID" value="MEQ2284017.1"/>
    <property type="molecule type" value="Genomic_DNA"/>
</dbReference>
<gene>
    <name evidence="5" type="ORF">AMECASPLE_017343</name>
</gene>
<dbReference type="InterPro" id="IPR016187">
    <property type="entry name" value="CTDL_fold"/>
</dbReference>
<keyword evidence="6" id="KW-1185">Reference proteome</keyword>
<dbReference type="InterPro" id="IPR001304">
    <property type="entry name" value="C-type_lectin-like"/>
</dbReference>
<accession>A0ABV0XRG8</accession>
<dbReference type="InterPro" id="IPR016186">
    <property type="entry name" value="C-type_lectin-like/link_sf"/>
</dbReference>
<proteinExistence type="predicted"/>
<dbReference type="PANTHER" id="PTHR22803">
    <property type="entry name" value="MANNOSE, PHOSPHOLIPASE, LECTIN RECEPTOR RELATED"/>
    <property type="match status" value="1"/>
</dbReference>
<reference evidence="5 6" key="1">
    <citation type="submission" date="2021-06" db="EMBL/GenBank/DDBJ databases">
        <authorList>
            <person name="Palmer J.M."/>
        </authorList>
    </citation>
    <scope>NUCLEOTIDE SEQUENCE [LARGE SCALE GENOMIC DNA]</scope>
    <source>
        <strain evidence="5 6">AS_MEX2019</strain>
        <tissue evidence="5">Muscle</tissue>
    </source>
</reference>
<dbReference type="SUPFAM" id="SSF56436">
    <property type="entry name" value="C-type lectin-like"/>
    <property type="match status" value="1"/>
</dbReference>
<keyword evidence="3" id="KW-1133">Transmembrane helix</keyword>
<evidence type="ECO:0000313" key="6">
    <source>
        <dbReference type="Proteomes" id="UP001469553"/>
    </source>
</evidence>
<dbReference type="SMART" id="SM00034">
    <property type="entry name" value="CLECT"/>
    <property type="match status" value="1"/>
</dbReference>
<feature type="compositionally biased region" description="Basic and acidic residues" evidence="2">
    <location>
        <begin position="98"/>
        <end position="108"/>
    </location>
</feature>
<dbReference type="CDD" id="cd03590">
    <property type="entry name" value="CLECT_DC-SIGN_like"/>
    <property type="match status" value="1"/>
</dbReference>
<protein>
    <recommendedName>
        <fullName evidence="4">C-type lectin domain-containing protein</fullName>
    </recommendedName>
</protein>
<feature type="compositionally biased region" description="Pro residues" evidence="2">
    <location>
        <begin position="116"/>
        <end position="127"/>
    </location>
</feature>
<feature type="transmembrane region" description="Helical" evidence="3">
    <location>
        <begin position="59"/>
        <end position="80"/>
    </location>
</feature>
<dbReference type="Pfam" id="PF00059">
    <property type="entry name" value="Lectin_C"/>
    <property type="match status" value="1"/>
</dbReference>
<dbReference type="InterPro" id="IPR033989">
    <property type="entry name" value="CD209-like_CTLD"/>
</dbReference>